<reference evidence="3" key="1">
    <citation type="journal article" date="2013" name="Nat. Commun.">
        <title>Whole-genome sequencing of Oryza brachyantha reveals mechanisms underlying Oryza genome evolution.</title>
        <authorList>
            <person name="Chen J."/>
            <person name="Huang Q."/>
            <person name="Gao D."/>
            <person name="Wang J."/>
            <person name="Lang Y."/>
            <person name="Liu T."/>
            <person name="Li B."/>
            <person name="Bai Z."/>
            <person name="Luis Goicoechea J."/>
            <person name="Liang C."/>
            <person name="Chen C."/>
            <person name="Zhang W."/>
            <person name="Sun S."/>
            <person name="Liao Y."/>
            <person name="Zhang X."/>
            <person name="Yang L."/>
            <person name="Song C."/>
            <person name="Wang M."/>
            <person name="Shi J."/>
            <person name="Liu G."/>
            <person name="Liu J."/>
            <person name="Zhou H."/>
            <person name="Zhou W."/>
            <person name="Yu Q."/>
            <person name="An N."/>
            <person name="Chen Y."/>
            <person name="Cai Q."/>
            <person name="Wang B."/>
            <person name="Liu B."/>
            <person name="Min J."/>
            <person name="Huang Y."/>
            <person name="Wu H."/>
            <person name="Li Z."/>
            <person name="Zhang Y."/>
            <person name="Yin Y."/>
            <person name="Song W."/>
            <person name="Jiang J."/>
            <person name="Jackson S.A."/>
            <person name="Wing R.A."/>
            <person name="Wang J."/>
            <person name="Chen M."/>
        </authorList>
    </citation>
    <scope>NUCLEOTIDE SEQUENCE [LARGE SCALE GENOMIC DNA]</scope>
    <source>
        <strain evidence="3">cv. IRGC 101232</strain>
    </source>
</reference>
<feature type="domain" description="PIR2-like helical" evidence="2">
    <location>
        <begin position="253"/>
        <end position="363"/>
    </location>
</feature>
<dbReference type="HOGENOM" id="CLU_011465_2_0_1"/>
<dbReference type="STRING" id="4533.J3LV53"/>
<dbReference type="Proteomes" id="UP000006038">
    <property type="component" value="Chromosome 4"/>
</dbReference>
<organism evidence="3">
    <name type="scientific">Oryza brachyantha</name>
    <name type="common">malo sina</name>
    <dbReference type="NCBI Taxonomy" id="4533"/>
    <lineage>
        <taxon>Eukaryota</taxon>
        <taxon>Viridiplantae</taxon>
        <taxon>Streptophyta</taxon>
        <taxon>Embryophyta</taxon>
        <taxon>Tracheophyta</taxon>
        <taxon>Spermatophyta</taxon>
        <taxon>Magnoliopsida</taxon>
        <taxon>Liliopsida</taxon>
        <taxon>Poales</taxon>
        <taxon>Poaceae</taxon>
        <taxon>BOP clade</taxon>
        <taxon>Oryzoideae</taxon>
        <taxon>Oryzeae</taxon>
        <taxon>Oryzinae</taxon>
        <taxon>Oryza</taxon>
    </lineage>
</organism>
<dbReference type="InterPro" id="IPR022059">
    <property type="entry name" value="DUF3615"/>
</dbReference>
<dbReference type="OMA" id="NFWASPD"/>
<feature type="domain" description="DUF3615" evidence="1">
    <location>
        <begin position="470"/>
        <end position="570"/>
    </location>
</feature>
<gene>
    <name evidence="3" type="primary">LOC102707021</name>
</gene>
<dbReference type="PANTHER" id="PTHR33120">
    <property type="entry name" value="EXPRESSED PROTEIN-RELATED"/>
    <property type="match status" value="1"/>
</dbReference>
<dbReference type="OrthoDB" id="592160at2759"/>
<dbReference type="PANTHER" id="PTHR33120:SF16">
    <property type="entry name" value="PIR2-LIKE HELICAL DOMAIN-CONTAINING PROTEIN"/>
    <property type="match status" value="1"/>
</dbReference>
<dbReference type="KEGG" id="obr:102707021"/>
<dbReference type="eggNOG" id="ENOG502R3DQ">
    <property type="taxonomic scope" value="Eukaryota"/>
</dbReference>
<dbReference type="Gramene" id="OB04G10280.1">
    <property type="protein sequence ID" value="OB04G10280.1"/>
    <property type="gene ID" value="OB04G10280"/>
</dbReference>
<dbReference type="Pfam" id="PF20235">
    <property type="entry name" value="PIR2-like_helical"/>
    <property type="match status" value="2"/>
</dbReference>
<keyword evidence="4" id="KW-1185">Reference proteome</keyword>
<accession>J3LV53</accession>
<evidence type="ECO:0000313" key="4">
    <source>
        <dbReference type="Proteomes" id="UP000006038"/>
    </source>
</evidence>
<name>J3LV53_ORYBR</name>
<feature type="domain" description="PIR2-like helical" evidence="2">
    <location>
        <begin position="21"/>
        <end position="140"/>
    </location>
</feature>
<dbReference type="RefSeq" id="XP_006652061.2">
    <property type="nucleotide sequence ID" value="XM_006651998.3"/>
</dbReference>
<protein>
    <submittedName>
        <fullName evidence="3">Uncharacterized protein</fullName>
    </submittedName>
</protein>
<evidence type="ECO:0000259" key="1">
    <source>
        <dbReference type="Pfam" id="PF12274"/>
    </source>
</evidence>
<reference evidence="3" key="2">
    <citation type="submission" date="2013-04" db="UniProtKB">
        <authorList>
            <consortium name="EnsemblPlants"/>
        </authorList>
    </citation>
    <scope>IDENTIFICATION</scope>
</reference>
<proteinExistence type="predicted"/>
<dbReference type="AlphaFoldDB" id="J3LV53"/>
<dbReference type="Pfam" id="PF12274">
    <property type="entry name" value="DUF3615"/>
    <property type="match status" value="1"/>
</dbReference>
<dbReference type="EnsemblPlants" id="OB04G10280.1">
    <property type="protein sequence ID" value="OB04G10280.1"/>
    <property type="gene ID" value="OB04G10280"/>
</dbReference>
<evidence type="ECO:0000313" key="3">
    <source>
        <dbReference type="EnsemblPlants" id="OB04G10280.1"/>
    </source>
</evidence>
<dbReference type="InterPro" id="IPR046527">
    <property type="entry name" value="PIR2-like_helical"/>
</dbReference>
<evidence type="ECO:0000259" key="2">
    <source>
        <dbReference type="Pfam" id="PF20235"/>
    </source>
</evidence>
<sequence>MANGGGGVWDGNWARLILEIIHEHYKKALDVLPLDHCEKPLLHSGLCIGFADPVTNIIANTLRNADPRKRKRRPPTRDEVLSKIVAGDGTSPPEARTVAERSYYGLRAFLISYFRYLPAWDALRYLYLSRADLLVAVLLIHNHRCCRRPLRIRSHALTSALKSAAYSSAQPNLVMDSFALLPRLHKIHRCRLSAQDIRCLSRLVHKPLKLKKKSDKAAMDLAARRFHQLDMDASIAKVPAGRLTESLRGILLDRIHSRYLKVVPRLPMIDLRVRHHRSLLKAGFCYGPFNSITNIIVNTIWYDTMFPPSESFEVDMICTLQHVESRSLNGLIAFLHASIPDISDHDAMIYLIKSDLNICKVIEMATQEGYTTSVCDDSGYKAAVDASYHPKPEEYLEFVMQVLPQVRSVVRSLLKDPLSSSSVRRLSTLLSHSSLNSFKPAVVLSKDAMKIFSDCKQDFLTQQSFVCRKVKAALQNYEQTTGYCYELCIICGVNDYVGKKRSPGDSRRQFSHANFWASPDNGTSTTLFFAEFSNVEDSEHHQPFCYPVPEVSTQIRCCYCEYLGIRIVHPTEDSWEGAGDYEKIASSEHKLTNQAIISSGKLKDNIMGNFADDYLYLDRAWDIKLIQDMNYAAWLRNLDGNELMRRINPMRP</sequence>
<dbReference type="GeneID" id="102707021"/>